<dbReference type="EMBL" id="JACHGN010000009">
    <property type="protein sequence ID" value="MBB5134958.1"/>
    <property type="molecule type" value="Genomic_DNA"/>
</dbReference>
<comment type="caution">
    <text evidence="2">The sequence shown here is derived from an EMBL/GenBank/DDBJ whole genome shotgun (WGS) entry which is preliminary data.</text>
</comment>
<dbReference type="Pfam" id="PF13468">
    <property type="entry name" value="Glyoxalase_3"/>
    <property type="match status" value="1"/>
</dbReference>
<dbReference type="InterPro" id="IPR029068">
    <property type="entry name" value="Glyas_Bleomycin-R_OHBP_Dase"/>
</dbReference>
<protein>
    <recommendedName>
        <fullName evidence="1">Glyoxalase-like domain-containing protein</fullName>
    </recommendedName>
</protein>
<keyword evidence="3" id="KW-1185">Reference proteome</keyword>
<evidence type="ECO:0000313" key="2">
    <source>
        <dbReference type="EMBL" id="MBB5134958.1"/>
    </source>
</evidence>
<accession>A0A840P5L6</accession>
<organism evidence="2 3">
    <name type="scientific">Thermocatellispora tengchongensis</name>
    <dbReference type="NCBI Taxonomy" id="1073253"/>
    <lineage>
        <taxon>Bacteria</taxon>
        <taxon>Bacillati</taxon>
        <taxon>Actinomycetota</taxon>
        <taxon>Actinomycetes</taxon>
        <taxon>Streptosporangiales</taxon>
        <taxon>Streptosporangiaceae</taxon>
        <taxon>Thermocatellispora</taxon>
    </lineage>
</organism>
<feature type="domain" description="Glyoxalase-like" evidence="1">
    <location>
        <begin position="4"/>
        <end position="119"/>
    </location>
</feature>
<gene>
    <name evidence="2" type="ORF">HNP84_004692</name>
</gene>
<dbReference type="Proteomes" id="UP000578449">
    <property type="component" value="Unassembled WGS sequence"/>
</dbReference>
<dbReference type="InterPro" id="IPR025870">
    <property type="entry name" value="Glyoxalase-like_dom"/>
</dbReference>
<evidence type="ECO:0000313" key="3">
    <source>
        <dbReference type="Proteomes" id="UP000578449"/>
    </source>
</evidence>
<dbReference type="AlphaFoldDB" id="A0A840P5L6"/>
<sequence length="225" mass="25289">MLHIDHISLGAQNVYEGAYRLCQETGFGQYEGGWFPHAGIANRIVPLGRDQYIEVEGVVHPHVIASNPIAKWFYDECAAGDVFLGWCLRVDTREELEEISRRLDTEIVDFGLRVRKDGRITAPARVPESVWCWQRGIPNVFHFEDMDEHAARQPCDPPGAVTPQGITWLEVGGTERDLRDYLGEEILALPLRFNGDRPGLYAMGVATPDGEIEIRRTAVSRFAGD</sequence>
<reference evidence="2 3" key="1">
    <citation type="submission" date="2020-08" db="EMBL/GenBank/DDBJ databases">
        <title>Genomic Encyclopedia of Type Strains, Phase IV (KMG-IV): sequencing the most valuable type-strain genomes for metagenomic binning, comparative biology and taxonomic classification.</title>
        <authorList>
            <person name="Goeker M."/>
        </authorList>
    </citation>
    <scope>NUCLEOTIDE SEQUENCE [LARGE SCALE GENOMIC DNA]</scope>
    <source>
        <strain evidence="2 3">DSM 45615</strain>
    </source>
</reference>
<dbReference type="Gene3D" id="3.10.180.10">
    <property type="entry name" value="2,3-Dihydroxybiphenyl 1,2-Dioxygenase, domain 1"/>
    <property type="match status" value="1"/>
</dbReference>
<proteinExistence type="predicted"/>
<name>A0A840P5L6_9ACTN</name>
<dbReference type="RefSeq" id="WP_185051822.1">
    <property type="nucleotide sequence ID" value="NZ_BAABIX010000004.1"/>
</dbReference>
<evidence type="ECO:0000259" key="1">
    <source>
        <dbReference type="Pfam" id="PF13468"/>
    </source>
</evidence>